<proteinExistence type="predicted"/>
<accession>A0A6C0JYU4</accession>
<sequence length="280" mass="33684">MQNTVHVGDLVKIFPGRFHPISYPSKQKVIVFDLDETLGYFSDLVSLWYIIALKKTQKNFNALLDQYPEFLRYGILTILEYLYKKKQAGKCYKLYLYTNNKYSPEIPRYIAKYFDYKMGIYRDMDDFTKTHLFDQVICAFKVGNRIVEPCRTTHKKTHSDFIRCTLLPKNTEICFIDDIYHNRMNHHKIYYIQPSEYYHNLKKDDIINRACAFMPDVYKRDYLQYLFTNNNNNKPQSTNEINIQVSQKIMYYIKEFFHLSSITTKTRKTKIRMGRGTRKR</sequence>
<dbReference type="SUPFAM" id="SSF56784">
    <property type="entry name" value="HAD-like"/>
    <property type="match status" value="1"/>
</dbReference>
<name>A0A6C0JYU4_9ZZZZ</name>
<dbReference type="InterPro" id="IPR036412">
    <property type="entry name" value="HAD-like_sf"/>
</dbReference>
<dbReference type="AlphaFoldDB" id="A0A6C0JYU4"/>
<evidence type="ECO:0000313" key="1">
    <source>
        <dbReference type="EMBL" id="QHU10071.1"/>
    </source>
</evidence>
<dbReference type="EMBL" id="MN740749">
    <property type="protein sequence ID" value="QHU10071.1"/>
    <property type="molecule type" value="Genomic_DNA"/>
</dbReference>
<reference evidence="1" key="1">
    <citation type="journal article" date="2020" name="Nature">
        <title>Giant virus diversity and host interactions through global metagenomics.</title>
        <authorList>
            <person name="Schulz F."/>
            <person name="Roux S."/>
            <person name="Paez-Espino D."/>
            <person name="Jungbluth S."/>
            <person name="Walsh D.A."/>
            <person name="Denef V.J."/>
            <person name="McMahon K.D."/>
            <person name="Konstantinidis K.T."/>
            <person name="Eloe-Fadrosh E.A."/>
            <person name="Kyrpides N.C."/>
            <person name="Woyke T."/>
        </authorList>
    </citation>
    <scope>NUCLEOTIDE SEQUENCE</scope>
    <source>
        <strain evidence="1">GVMAG-S-1101164-67</strain>
    </source>
</reference>
<protein>
    <submittedName>
        <fullName evidence="1">Uncharacterized protein</fullName>
    </submittedName>
</protein>
<organism evidence="1">
    <name type="scientific">viral metagenome</name>
    <dbReference type="NCBI Taxonomy" id="1070528"/>
    <lineage>
        <taxon>unclassified sequences</taxon>
        <taxon>metagenomes</taxon>
        <taxon>organismal metagenomes</taxon>
    </lineage>
</organism>